<evidence type="ECO:0000256" key="1">
    <source>
        <dbReference type="SAM" id="MobiDB-lite"/>
    </source>
</evidence>
<feature type="compositionally biased region" description="Polar residues" evidence="1">
    <location>
        <begin position="177"/>
        <end position="188"/>
    </location>
</feature>
<accession>A0A1M2VZ44</accession>
<comment type="caution">
    <text evidence="2">The sequence shown here is derived from an EMBL/GenBank/DDBJ whole genome shotgun (WGS) entry which is preliminary data.</text>
</comment>
<feature type="region of interest" description="Disordered" evidence="1">
    <location>
        <begin position="1"/>
        <end position="247"/>
    </location>
</feature>
<feature type="compositionally biased region" description="Polar residues" evidence="1">
    <location>
        <begin position="48"/>
        <end position="57"/>
    </location>
</feature>
<feature type="compositionally biased region" description="Basic residues" evidence="1">
    <location>
        <begin position="307"/>
        <end position="324"/>
    </location>
</feature>
<name>A0A1M2VZ44_TRAPU</name>
<dbReference type="STRING" id="154538.A0A1M2VZ44"/>
<feature type="region of interest" description="Disordered" evidence="1">
    <location>
        <begin position="280"/>
        <end position="325"/>
    </location>
</feature>
<evidence type="ECO:0000313" key="3">
    <source>
        <dbReference type="Proteomes" id="UP000184267"/>
    </source>
</evidence>
<dbReference type="AlphaFoldDB" id="A0A1M2VZ44"/>
<organism evidence="2 3">
    <name type="scientific">Trametes pubescens</name>
    <name type="common">White-rot fungus</name>
    <dbReference type="NCBI Taxonomy" id="154538"/>
    <lineage>
        <taxon>Eukaryota</taxon>
        <taxon>Fungi</taxon>
        <taxon>Dikarya</taxon>
        <taxon>Basidiomycota</taxon>
        <taxon>Agaricomycotina</taxon>
        <taxon>Agaricomycetes</taxon>
        <taxon>Polyporales</taxon>
        <taxon>Polyporaceae</taxon>
        <taxon>Trametes</taxon>
    </lineage>
</organism>
<feature type="compositionally biased region" description="Low complexity" evidence="1">
    <location>
        <begin position="285"/>
        <end position="297"/>
    </location>
</feature>
<sequence>MSSPVVVPPTPVPAHASVKPSSQINLPEVLAPSTSAAPAAEGLPSKPTPNVTSSYRQTHVLGKAAESARGRQKRPAKNALVITPLVPSKRPVDEMRPSSPPRVPAASGLPARPLQPPSRDAHISAAPHKPNTSPAAPVIPTPSAPSVSAQDLRDLISNMRASGQLQPPPTVDYVLSRPQSARKTTVRASSPPRRDLSEMRSQSRDLEEVEWKLGDSGDDRMDVDSPPPEPMPDSIPEPDPHNIDDLYGDIAPRFRSARPASARPKSVAPTPQNRLLFALQKKRVSGNGASAATAGTGDTRAEDSVRPRKVPARQLKGKALHRRQASGLVFTVDDSDWLR</sequence>
<dbReference type="OrthoDB" id="2756390at2759"/>
<keyword evidence="3" id="KW-1185">Reference proteome</keyword>
<proteinExistence type="predicted"/>
<protein>
    <submittedName>
        <fullName evidence="2">Uncharacterized protein</fullName>
    </submittedName>
</protein>
<evidence type="ECO:0000313" key="2">
    <source>
        <dbReference type="EMBL" id="OJT12782.1"/>
    </source>
</evidence>
<feature type="compositionally biased region" description="Basic and acidic residues" evidence="1">
    <location>
        <begin position="192"/>
        <end position="223"/>
    </location>
</feature>
<dbReference type="OMA" id="EVEWKLG"/>
<feature type="compositionally biased region" description="Pro residues" evidence="1">
    <location>
        <begin position="225"/>
        <end position="237"/>
    </location>
</feature>
<dbReference type="EMBL" id="MNAD01000447">
    <property type="protein sequence ID" value="OJT12782.1"/>
    <property type="molecule type" value="Genomic_DNA"/>
</dbReference>
<dbReference type="Proteomes" id="UP000184267">
    <property type="component" value="Unassembled WGS sequence"/>
</dbReference>
<feature type="compositionally biased region" description="Pro residues" evidence="1">
    <location>
        <begin position="1"/>
        <end position="12"/>
    </location>
</feature>
<reference evidence="2 3" key="1">
    <citation type="submission" date="2016-10" db="EMBL/GenBank/DDBJ databases">
        <title>Genome sequence of the basidiomycete white-rot fungus Trametes pubescens.</title>
        <authorList>
            <person name="Makela M.R."/>
            <person name="Granchi Z."/>
            <person name="Peng M."/>
            <person name="De Vries R.P."/>
            <person name="Grigoriev I."/>
            <person name="Riley R."/>
            <person name="Hilden K."/>
        </authorList>
    </citation>
    <scope>NUCLEOTIDE SEQUENCE [LARGE SCALE GENOMIC DNA]</scope>
    <source>
        <strain evidence="2 3">FBCC735</strain>
    </source>
</reference>
<gene>
    <name evidence="2" type="ORF">TRAPUB_10617</name>
</gene>